<keyword evidence="2 5" id="KW-0378">Hydrolase</keyword>
<evidence type="ECO:0000313" key="5">
    <source>
        <dbReference type="EMBL" id="KAI2658432.1"/>
    </source>
</evidence>
<keyword evidence="6" id="KW-1185">Reference proteome</keyword>
<feature type="region of interest" description="Disordered" evidence="3">
    <location>
        <begin position="882"/>
        <end position="914"/>
    </location>
</feature>
<dbReference type="SUPFAM" id="SSF54001">
    <property type="entry name" value="Cysteine proteinases"/>
    <property type="match status" value="1"/>
</dbReference>
<feature type="region of interest" description="Disordered" evidence="3">
    <location>
        <begin position="1347"/>
        <end position="1375"/>
    </location>
</feature>
<feature type="compositionally biased region" description="Low complexity" evidence="3">
    <location>
        <begin position="969"/>
        <end position="982"/>
    </location>
</feature>
<sequence length="1375" mass="152256">MRIHFHISDETKEDICTAKHCIPHQKFAMTLFEQHWKRTIVAPVSLMLSEGFDLHIRLGTEAVLTLVLEDTSVSYSLCCSNQAVRMLECKEKPTPDMFGELLRNASTMGDLRNCPQKARLFFTRESVLLTAPLLYTDDRPPTHTPTHTQSYPITHQLLISSYHTLRTLTPPQEAADFINPNTLRHHSACLRRNPSQQCCRCWLFIGCLVCVCLSMMERLRRREKEREAGSENWALCLIPSCPGLVPACLPPRCPLHKDSARLGFCTLREGVRLAVVLVARACFRIPLPKRSTEGGDSKSTARTLGAEHKALLDCSNCGEMLRIRRVLMNCPEIISIGLVWDSDHSDLAEDVIHSLGTCLRLGDLFYRVTDERAKQSELYLVGMVCYYGKHYSTFFFQTKIRKWMYFDDAHVKEIGPKWKDVVSRCIKGHYQPLLLLYADPRGTPVSSQDMLAAQLDLHHSSKAGYDSEDSGREPSISSDTRTDSSTDSYSYKHSRSHHESMASHFSSDSQGTVVCNQDSSGSQNSVDTAGEVLKDQATPLCTPRPSSTGHLQDYKETVNMIHSRPLSSSSSSGVGGSEAGARARDWEDESTSSESKSSSSGGRYRPTWRPRREALNIDSIFSREKHRPAGYATLGPSPLPEDPMSPGHSELVSVAAAEGSNIAAAEMAGLTDGSVGVPETGVEHLPIPPPLRGVEQQPRLIQRMESGYESMPKSKSSSAILQDLKSPTWSSTPLSLGEGRSELDELQEEVARRARQQELQRKKEKEREAAQGFNPRPSKFMDLDELQHQVIRLCACVSVDVSIPGKPCKRWKGGSFEHCLAEADSLLEQSLRLEQAGDTATALALSHHAVSKLRFSMHEGSANTHSRTMAADAKLQKCMRRARGLQQRMQQQQEQQQEPSRPQGPTSFLLSLSPPSIKGVDVMYGLTWPKPLGEQPGPVQVLLTDNQEEVWETNQDSVLGPPSPQHMKSPSSCTNSPSQPSSHPSLNPRPASSQPQPQERDERSNWSTQNEDEWGGIRLSDVLQASGIRIMPIRKHLAISLPSLPLDFWGVLGEDEEVSSCQHAQSPNPPLWQGTADSSDRIPQSSDPSPAVEEKAPVPRRAPLWQPLSGSSQPCTKLTPPVAARHWSSWSLDRPDAVVSPYDTPPDQNQRMGPTLSQHTPGRHLAPHSPMSTRKKNIPKYSNFQSMELEPTEAEDQELSELDSLYQASLQAGPGPGRALRVPPAARKLLTGVGRSRTPTAELERTAYGPPGCCSPTGYMNMPLSVAHHEPQSGEEDQYDADHLRRIARSLSGTVIGRRQNRLAVSRSFLGDSRVTSYHSSMYSPSCLQFPLSHSDLHLLQPSCLHLLPSSSPPSQQPGPCREVPGKTHSRFPLP</sequence>
<dbReference type="GO" id="GO:0016787">
    <property type="term" value="F:hydrolase activity"/>
    <property type="evidence" value="ECO:0007669"/>
    <property type="project" value="UniProtKB-KW"/>
</dbReference>
<dbReference type="CDD" id="cd02257">
    <property type="entry name" value="Peptidase_C19"/>
    <property type="match status" value="1"/>
</dbReference>
<evidence type="ECO:0000259" key="4">
    <source>
        <dbReference type="Pfam" id="PF00443"/>
    </source>
</evidence>
<dbReference type="Gene3D" id="3.90.70.10">
    <property type="entry name" value="Cysteine proteinases"/>
    <property type="match status" value="1"/>
</dbReference>
<dbReference type="Pfam" id="PF00443">
    <property type="entry name" value="UCH"/>
    <property type="match status" value="1"/>
</dbReference>
<dbReference type="InterPro" id="IPR001394">
    <property type="entry name" value="Peptidase_C19_UCH"/>
</dbReference>
<evidence type="ECO:0000313" key="6">
    <source>
        <dbReference type="Proteomes" id="UP000830375"/>
    </source>
</evidence>
<feature type="compositionally biased region" description="Polar residues" evidence="3">
    <location>
        <begin position="1146"/>
        <end position="1160"/>
    </location>
</feature>
<evidence type="ECO:0000256" key="3">
    <source>
        <dbReference type="SAM" id="MobiDB-lite"/>
    </source>
</evidence>
<feature type="region of interest" description="Disordered" evidence="3">
    <location>
        <begin position="706"/>
        <end position="778"/>
    </location>
</feature>
<dbReference type="PANTHER" id="PTHR22975:SF5">
    <property type="entry name" value="INACTIVE UBIQUITIN CARBOXYL-TERMINAL HYDROLASE 54"/>
    <property type="match status" value="1"/>
</dbReference>
<evidence type="ECO:0000256" key="2">
    <source>
        <dbReference type="ARBA" id="ARBA00022801"/>
    </source>
</evidence>
<proteinExistence type="predicted"/>
<dbReference type="PANTHER" id="PTHR22975">
    <property type="entry name" value="UBIQUITIN SPECIFIC PROTEINASE"/>
    <property type="match status" value="1"/>
</dbReference>
<dbReference type="EMBL" id="JACTAM010000012">
    <property type="protein sequence ID" value="KAI2658432.1"/>
    <property type="molecule type" value="Genomic_DNA"/>
</dbReference>
<reference evidence="5 6" key="1">
    <citation type="submission" date="2022-01" db="EMBL/GenBank/DDBJ databases">
        <title>A high-quality chromosome-level genome assembly of rohu carp, Labeo rohita.</title>
        <authorList>
            <person name="Arick M.A. II"/>
            <person name="Hsu C.-Y."/>
            <person name="Magbanua Z."/>
            <person name="Pechanova O."/>
            <person name="Grover C."/>
            <person name="Miller E."/>
            <person name="Thrash A."/>
            <person name="Ezzel L."/>
            <person name="Alam S."/>
            <person name="Benzie J."/>
            <person name="Hamilton M."/>
            <person name="Karsi A."/>
            <person name="Lawrence M.L."/>
            <person name="Peterson D.G."/>
        </authorList>
    </citation>
    <scope>NUCLEOTIDE SEQUENCE [LARGE SCALE GENOMIC DNA]</scope>
    <source>
        <strain evidence="6">BAU-BD-2019</strain>
        <tissue evidence="5">Blood</tissue>
    </source>
</reference>
<feature type="compositionally biased region" description="Polar residues" evidence="3">
    <location>
        <begin position="713"/>
        <end position="734"/>
    </location>
</feature>
<comment type="caution">
    <text evidence="5">The sequence shown here is derived from an EMBL/GenBank/DDBJ whole genome shotgun (WGS) entry which is preliminary data.</text>
</comment>
<dbReference type="InterPro" id="IPR052398">
    <property type="entry name" value="Ubiquitin_hydrolase_53/54"/>
</dbReference>
<feature type="region of interest" description="Disordered" evidence="3">
    <location>
        <begin position="953"/>
        <end position="1012"/>
    </location>
</feature>
<feature type="region of interest" description="Disordered" evidence="3">
    <location>
        <begin position="627"/>
        <end position="646"/>
    </location>
</feature>
<feature type="compositionally biased region" description="Low complexity" evidence="3">
    <location>
        <begin position="475"/>
        <end position="491"/>
    </location>
</feature>
<accession>A0ABQ8M6C6</accession>
<evidence type="ECO:0000256" key="1">
    <source>
        <dbReference type="ARBA" id="ARBA00022786"/>
    </source>
</evidence>
<dbReference type="Proteomes" id="UP000830375">
    <property type="component" value="Unassembled WGS sequence"/>
</dbReference>
<feature type="compositionally biased region" description="Polar residues" evidence="3">
    <location>
        <begin position="1075"/>
        <end position="1088"/>
    </location>
</feature>
<feature type="compositionally biased region" description="Low complexity" evidence="3">
    <location>
        <begin position="886"/>
        <end position="914"/>
    </location>
</feature>
<feature type="domain" description="Peptidase C19 ubiquitin carboxyl-terminal hydrolase" evidence="4">
    <location>
        <begin position="300"/>
        <end position="419"/>
    </location>
</feature>
<feature type="region of interest" description="Disordered" evidence="3">
    <location>
        <begin position="1060"/>
        <end position="1120"/>
    </location>
</feature>
<organism evidence="5 6">
    <name type="scientific">Labeo rohita</name>
    <name type="common">Indian major carp</name>
    <name type="synonym">Cyprinus rohita</name>
    <dbReference type="NCBI Taxonomy" id="84645"/>
    <lineage>
        <taxon>Eukaryota</taxon>
        <taxon>Metazoa</taxon>
        <taxon>Chordata</taxon>
        <taxon>Craniata</taxon>
        <taxon>Vertebrata</taxon>
        <taxon>Euteleostomi</taxon>
        <taxon>Actinopterygii</taxon>
        <taxon>Neopterygii</taxon>
        <taxon>Teleostei</taxon>
        <taxon>Ostariophysi</taxon>
        <taxon>Cypriniformes</taxon>
        <taxon>Cyprinidae</taxon>
        <taxon>Labeoninae</taxon>
        <taxon>Labeonini</taxon>
        <taxon>Labeo</taxon>
    </lineage>
</organism>
<gene>
    <name evidence="5" type="ORF">H4Q32_016508</name>
</gene>
<feature type="region of interest" description="Disordered" evidence="3">
    <location>
        <begin position="1140"/>
        <end position="1177"/>
    </location>
</feature>
<protein>
    <submittedName>
        <fullName evidence="5">Inactive ubiquitin carboxyl-terminal hydrolase 54</fullName>
    </submittedName>
</protein>
<feature type="region of interest" description="Disordered" evidence="3">
    <location>
        <begin position="564"/>
        <end position="610"/>
    </location>
</feature>
<dbReference type="InterPro" id="IPR038765">
    <property type="entry name" value="Papain-like_cys_pep_sf"/>
</dbReference>
<feature type="region of interest" description="Disordered" evidence="3">
    <location>
        <begin position="462"/>
        <end position="526"/>
    </location>
</feature>
<name>A0ABQ8M6C6_LABRO</name>
<feature type="compositionally biased region" description="Basic and acidic residues" evidence="3">
    <location>
        <begin position="739"/>
        <end position="769"/>
    </location>
</feature>
<keyword evidence="1" id="KW-0833">Ubl conjugation pathway</keyword>
<feature type="compositionally biased region" description="Polar residues" evidence="3">
    <location>
        <begin position="503"/>
        <end position="526"/>
    </location>
</feature>